<dbReference type="Proteomes" id="UP000293331">
    <property type="component" value="Unassembled WGS sequence"/>
</dbReference>
<accession>A0A4Q5LRV3</accession>
<dbReference type="EMBL" id="SEWG01000001">
    <property type="protein sequence ID" value="RYU92079.1"/>
    <property type="molecule type" value="Genomic_DNA"/>
</dbReference>
<dbReference type="AlphaFoldDB" id="A0A4Q5LRV3"/>
<proteinExistence type="inferred from homology"/>
<dbReference type="OrthoDB" id="384974at2"/>
<evidence type="ECO:0000313" key="3">
    <source>
        <dbReference type="EMBL" id="RYU92079.1"/>
    </source>
</evidence>
<evidence type="ECO:0000313" key="4">
    <source>
        <dbReference type="Proteomes" id="UP000293331"/>
    </source>
</evidence>
<evidence type="ECO:0000256" key="1">
    <source>
        <dbReference type="ARBA" id="ARBA00006817"/>
    </source>
</evidence>
<dbReference type="RefSeq" id="WP_129874809.1">
    <property type="nucleotide sequence ID" value="NZ_SEWG01000001.1"/>
</dbReference>
<dbReference type="Gene3D" id="3.30.530.20">
    <property type="match status" value="1"/>
</dbReference>
<dbReference type="InterPro" id="IPR013538">
    <property type="entry name" value="ASHA1/2-like_C"/>
</dbReference>
<dbReference type="Pfam" id="PF08327">
    <property type="entry name" value="AHSA1"/>
    <property type="match status" value="1"/>
</dbReference>
<comment type="caution">
    <text evidence="3">The sequence shown here is derived from an EMBL/GenBank/DDBJ whole genome shotgun (WGS) entry which is preliminary data.</text>
</comment>
<organism evidence="3 4">
    <name type="scientific">Mucilaginibacter terrigena</name>
    <dbReference type="NCBI Taxonomy" id="2492395"/>
    <lineage>
        <taxon>Bacteria</taxon>
        <taxon>Pseudomonadati</taxon>
        <taxon>Bacteroidota</taxon>
        <taxon>Sphingobacteriia</taxon>
        <taxon>Sphingobacteriales</taxon>
        <taxon>Sphingobacteriaceae</taxon>
        <taxon>Mucilaginibacter</taxon>
    </lineage>
</organism>
<dbReference type="InterPro" id="IPR023393">
    <property type="entry name" value="START-like_dom_sf"/>
</dbReference>
<feature type="domain" description="Activator of Hsp90 ATPase homologue 1/2-like C-terminal" evidence="2">
    <location>
        <begin position="21"/>
        <end position="147"/>
    </location>
</feature>
<keyword evidence="4" id="KW-1185">Reference proteome</keyword>
<name>A0A4Q5LRV3_9SPHI</name>
<gene>
    <name evidence="3" type="ORF">EWM62_01160</name>
</gene>
<dbReference type="SUPFAM" id="SSF55961">
    <property type="entry name" value="Bet v1-like"/>
    <property type="match status" value="1"/>
</dbReference>
<protein>
    <submittedName>
        <fullName evidence="3">Polyketide cyclase</fullName>
    </submittedName>
</protein>
<comment type="similarity">
    <text evidence="1">Belongs to the AHA1 family.</text>
</comment>
<evidence type="ECO:0000259" key="2">
    <source>
        <dbReference type="Pfam" id="PF08327"/>
    </source>
</evidence>
<reference evidence="3 4" key="1">
    <citation type="submission" date="2019-02" db="EMBL/GenBank/DDBJ databases">
        <title>Bacterial novel species Mucilaginibacter sp. 17JY9-4 isolated from soil.</title>
        <authorList>
            <person name="Jung H.-Y."/>
        </authorList>
    </citation>
    <scope>NUCLEOTIDE SEQUENCE [LARGE SCALE GENOMIC DNA]</scope>
    <source>
        <strain evidence="3 4">17JY9-4</strain>
    </source>
</reference>
<sequence>MENETPNNANDRTVTSIRVFDTTAEKMFDAWTDPDKLAKWWGPKGFSNTFHEFNPVPGGNWKFTMHGPTGADYPNESVFVEVGLNRIILNHVNAPIFTLTATFEPAGNQTKLIFEQEFETADLFEKVKHICIPANEENFDRLEAVLER</sequence>